<dbReference type="Pfam" id="PF05970">
    <property type="entry name" value="PIF1"/>
    <property type="match status" value="1"/>
</dbReference>
<dbReference type="Proteomes" id="UP000299102">
    <property type="component" value="Unassembled WGS sequence"/>
</dbReference>
<keyword evidence="1" id="KW-0347">Helicase</keyword>
<keyword evidence="1" id="KW-0547">Nucleotide-binding</keyword>
<keyword evidence="1" id="KW-0067">ATP-binding</keyword>
<protein>
    <recommendedName>
        <fullName evidence="1">ATP-dependent DNA helicase</fullName>
        <ecNumber evidence="1">5.6.2.3</ecNumber>
    </recommendedName>
</protein>
<evidence type="ECO:0000259" key="2">
    <source>
        <dbReference type="Pfam" id="PF05970"/>
    </source>
</evidence>
<evidence type="ECO:0000313" key="4">
    <source>
        <dbReference type="Proteomes" id="UP000299102"/>
    </source>
</evidence>
<evidence type="ECO:0000313" key="3">
    <source>
        <dbReference type="EMBL" id="GBP79736.1"/>
    </source>
</evidence>
<keyword evidence="1" id="KW-0378">Hydrolase</keyword>
<sequence length="397" mass="43794">MRRKRGKPVDGWPGIRKEHALGRVYTVHPNNTECYHLRLSFARSKTFLLNLLLAKVRSNHEIGLAVVSSGFAATLLEGDKTEDYAFKHPFDLIQTETPKQNNMAEISGQICVRTIKKQVVIAVHGHLRVVISTLTSYGGGMGREQLPSPSRFADARPRAVWSSPLALKATFNVYEDGLIINEWWHAQWSTQPLPPDRLAKSCSRESEGRYIKKSADLKFSIENLLFISVSPGGGPEASRPECRRHSSTASLINLIRRRIGPISPRRSIKLSLICTVSNGGGGSSKYHAWSRRGGGGGGGSMLHHHFLRANEHASDQIVRWLPSPIDTRNPRGATSALTASWLEIGYLMEGEQGDGRGIKPPERLLTRQKPNSGILSVLLRRRRAGAGARDCSPALAK</sequence>
<gene>
    <name evidence="3" type="ORF">EVAR_49435_1</name>
</gene>
<accession>A0A4C1YTZ5</accession>
<dbReference type="AlphaFoldDB" id="A0A4C1YTZ5"/>
<keyword evidence="1" id="KW-0233">DNA recombination</keyword>
<keyword evidence="1" id="KW-0227">DNA damage</keyword>
<keyword evidence="1" id="KW-0234">DNA repair</keyword>
<evidence type="ECO:0000256" key="1">
    <source>
        <dbReference type="RuleBase" id="RU363044"/>
    </source>
</evidence>
<dbReference type="EMBL" id="BGZK01001427">
    <property type="protein sequence ID" value="GBP79736.1"/>
    <property type="molecule type" value="Genomic_DNA"/>
</dbReference>
<dbReference type="GO" id="GO:0006310">
    <property type="term" value="P:DNA recombination"/>
    <property type="evidence" value="ECO:0007669"/>
    <property type="project" value="UniProtKB-KW"/>
</dbReference>
<dbReference type="GO" id="GO:0016787">
    <property type="term" value="F:hydrolase activity"/>
    <property type="evidence" value="ECO:0007669"/>
    <property type="project" value="UniProtKB-KW"/>
</dbReference>
<dbReference type="InterPro" id="IPR010285">
    <property type="entry name" value="DNA_helicase_pif1-like_DEAD"/>
</dbReference>
<feature type="domain" description="DNA helicase Pif1-like DEAD-box helicase" evidence="2">
    <location>
        <begin position="44"/>
        <end position="97"/>
    </location>
</feature>
<dbReference type="GO" id="GO:0000723">
    <property type="term" value="P:telomere maintenance"/>
    <property type="evidence" value="ECO:0007669"/>
    <property type="project" value="InterPro"/>
</dbReference>
<comment type="cofactor">
    <cofactor evidence="1">
        <name>Mg(2+)</name>
        <dbReference type="ChEBI" id="CHEBI:18420"/>
    </cofactor>
</comment>
<comment type="catalytic activity">
    <reaction evidence="1">
        <text>ATP + H2O = ADP + phosphate + H(+)</text>
        <dbReference type="Rhea" id="RHEA:13065"/>
        <dbReference type="ChEBI" id="CHEBI:15377"/>
        <dbReference type="ChEBI" id="CHEBI:15378"/>
        <dbReference type="ChEBI" id="CHEBI:30616"/>
        <dbReference type="ChEBI" id="CHEBI:43474"/>
        <dbReference type="ChEBI" id="CHEBI:456216"/>
        <dbReference type="EC" id="5.6.2.3"/>
    </reaction>
</comment>
<dbReference type="GO" id="GO:0043139">
    <property type="term" value="F:5'-3' DNA helicase activity"/>
    <property type="evidence" value="ECO:0007669"/>
    <property type="project" value="UniProtKB-EC"/>
</dbReference>
<organism evidence="3 4">
    <name type="scientific">Eumeta variegata</name>
    <name type="common">Bagworm moth</name>
    <name type="synonym">Eumeta japonica</name>
    <dbReference type="NCBI Taxonomy" id="151549"/>
    <lineage>
        <taxon>Eukaryota</taxon>
        <taxon>Metazoa</taxon>
        <taxon>Ecdysozoa</taxon>
        <taxon>Arthropoda</taxon>
        <taxon>Hexapoda</taxon>
        <taxon>Insecta</taxon>
        <taxon>Pterygota</taxon>
        <taxon>Neoptera</taxon>
        <taxon>Endopterygota</taxon>
        <taxon>Lepidoptera</taxon>
        <taxon>Glossata</taxon>
        <taxon>Ditrysia</taxon>
        <taxon>Tineoidea</taxon>
        <taxon>Psychidae</taxon>
        <taxon>Oiketicinae</taxon>
        <taxon>Eumeta</taxon>
    </lineage>
</organism>
<dbReference type="EC" id="5.6.2.3" evidence="1"/>
<dbReference type="GO" id="GO:0006281">
    <property type="term" value="P:DNA repair"/>
    <property type="evidence" value="ECO:0007669"/>
    <property type="project" value="UniProtKB-KW"/>
</dbReference>
<name>A0A4C1YTZ5_EUMVA</name>
<reference evidence="3 4" key="1">
    <citation type="journal article" date="2019" name="Commun. Biol.">
        <title>The bagworm genome reveals a unique fibroin gene that provides high tensile strength.</title>
        <authorList>
            <person name="Kono N."/>
            <person name="Nakamura H."/>
            <person name="Ohtoshi R."/>
            <person name="Tomita M."/>
            <person name="Numata K."/>
            <person name="Arakawa K."/>
        </authorList>
    </citation>
    <scope>NUCLEOTIDE SEQUENCE [LARGE SCALE GENOMIC DNA]</scope>
</reference>
<comment type="caution">
    <text evidence="3">The sequence shown here is derived from an EMBL/GenBank/DDBJ whole genome shotgun (WGS) entry which is preliminary data.</text>
</comment>
<dbReference type="GO" id="GO:0005524">
    <property type="term" value="F:ATP binding"/>
    <property type="evidence" value="ECO:0007669"/>
    <property type="project" value="UniProtKB-KW"/>
</dbReference>
<keyword evidence="4" id="KW-1185">Reference proteome</keyword>
<comment type="similarity">
    <text evidence="1">Belongs to the helicase family.</text>
</comment>
<proteinExistence type="inferred from homology"/>